<dbReference type="NCBIfam" id="TIGR00682">
    <property type="entry name" value="lpxK"/>
    <property type="match status" value="1"/>
</dbReference>
<dbReference type="Proteomes" id="UP000076079">
    <property type="component" value="Chromosome"/>
</dbReference>
<organism evidence="14 15">
    <name type="scientific">Luteitalea pratensis</name>
    <dbReference type="NCBI Taxonomy" id="1855912"/>
    <lineage>
        <taxon>Bacteria</taxon>
        <taxon>Pseudomonadati</taxon>
        <taxon>Acidobacteriota</taxon>
        <taxon>Vicinamibacteria</taxon>
        <taxon>Vicinamibacterales</taxon>
        <taxon>Vicinamibacteraceae</taxon>
        <taxon>Luteitalea</taxon>
    </lineage>
</organism>
<evidence type="ECO:0000256" key="13">
    <source>
        <dbReference type="HAMAP-Rule" id="MF_00409"/>
    </source>
</evidence>
<keyword evidence="15" id="KW-1185">Reference proteome</keyword>
<evidence type="ECO:0000313" key="14">
    <source>
        <dbReference type="EMBL" id="AMY11794.1"/>
    </source>
</evidence>
<comment type="caution">
    <text evidence="13">Lacks conserved residue(s) required for the propagation of feature annotation.</text>
</comment>
<dbReference type="AlphaFoldDB" id="A0A143PVE0"/>
<evidence type="ECO:0000256" key="6">
    <source>
        <dbReference type="ARBA" id="ARBA00022556"/>
    </source>
</evidence>
<dbReference type="GO" id="GO:0005886">
    <property type="term" value="C:plasma membrane"/>
    <property type="evidence" value="ECO:0007669"/>
    <property type="project" value="TreeGrafter"/>
</dbReference>
<dbReference type="GO" id="GO:0009245">
    <property type="term" value="P:lipid A biosynthetic process"/>
    <property type="evidence" value="ECO:0007669"/>
    <property type="project" value="UniProtKB-UniRule"/>
</dbReference>
<dbReference type="UniPathway" id="UPA00359">
    <property type="reaction ID" value="UER00482"/>
</dbReference>
<evidence type="ECO:0000256" key="5">
    <source>
        <dbReference type="ARBA" id="ARBA00022516"/>
    </source>
</evidence>
<dbReference type="EC" id="2.7.1.130" evidence="3 13"/>
<evidence type="ECO:0000256" key="7">
    <source>
        <dbReference type="ARBA" id="ARBA00022679"/>
    </source>
</evidence>
<dbReference type="PANTHER" id="PTHR42724">
    <property type="entry name" value="TETRAACYLDISACCHARIDE 4'-KINASE"/>
    <property type="match status" value="1"/>
</dbReference>
<keyword evidence="11 13" id="KW-0443">Lipid metabolism</keyword>
<proteinExistence type="inferred from homology"/>
<evidence type="ECO:0000256" key="3">
    <source>
        <dbReference type="ARBA" id="ARBA00012071"/>
    </source>
</evidence>
<comment type="similarity">
    <text evidence="13">Belongs to the LpxK family.</text>
</comment>
<dbReference type="InterPro" id="IPR027417">
    <property type="entry name" value="P-loop_NTPase"/>
</dbReference>
<dbReference type="EMBL" id="CP015136">
    <property type="protein sequence ID" value="AMY11794.1"/>
    <property type="molecule type" value="Genomic_DNA"/>
</dbReference>
<keyword evidence="10 13" id="KW-0067">ATP-binding</keyword>
<dbReference type="STRING" id="1855912.LuPra_05058"/>
<dbReference type="SUPFAM" id="SSF52540">
    <property type="entry name" value="P-loop containing nucleoside triphosphate hydrolases"/>
    <property type="match status" value="1"/>
</dbReference>
<evidence type="ECO:0000256" key="1">
    <source>
        <dbReference type="ARBA" id="ARBA00002274"/>
    </source>
</evidence>
<name>A0A143PVE0_LUTPR</name>
<keyword evidence="5 13" id="KW-0444">Lipid biosynthesis</keyword>
<comment type="function">
    <text evidence="1 13">Transfers the gamma-phosphate of ATP to the 4'-position of a tetraacyldisaccharide 1-phosphate intermediate (termed DS-1-P) to form tetraacyldisaccharide 1,4'-bis-phosphate (lipid IVA).</text>
</comment>
<dbReference type="PANTHER" id="PTHR42724:SF1">
    <property type="entry name" value="TETRAACYLDISACCHARIDE 4'-KINASE, MITOCHONDRIAL-RELATED"/>
    <property type="match status" value="1"/>
</dbReference>
<keyword evidence="8 13" id="KW-0547">Nucleotide-binding</keyword>
<dbReference type="HAMAP" id="MF_00409">
    <property type="entry name" value="LpxK"/>
    <property type="match status" value="1"/>
</dbReference>
<comment type="catalytic activity">
    <reaction evidence="13">
        <text>a lipid A disaccharide + ATP = a lipid IVA + ADP + H(+)</text>
        <dbReference type="Rhea" id="RHEA:67840"/>
        <dbReference type="ChEBI" id="CHEBI:15378"/>
        <dbReference type="ChEBI" id="CHEBI:30616"/>
        <dbReference type="ChEBI" id="CHEBI:176343"/>
        <dbReference type="ChEBI" id="CHEBI:176425"/>
        <dbReference type="ChEBI" id="CHEBI:456216"/>
        <dbReference type="EC" id="2.7.1.130"/>
    </reaction>
</comment>
<dbReference type="PATRIC" id="fig|1813736.3.peg.5313"/>
<evidence type="ECO:0000256" key="11">
    <source>
        <dbReference type="ARBA" id="ARBA00023098"/>
    </source>
</evidence>
<comment type="pathway">
    <text evidence="2 13">Glycolipid biosynthesis; lipid IV(A) biosynthesis; lipid IV(A) from (3R)-3-hydroxytetradecanoyl-[acyl-carrier-protein] and UDP-N-acetyl-alpha-D-glucosamine: step 6/6.</text>
</comment>
<dbReference type="GO" id="GO:0005524">
    <property type="term" value="F:ATP binding"/>
    <property type="evidence" value="ECO:0007669"/>
    <property type="project" value="UniProtKB-UniRule"/>
</dbReference>
<accession>A0A143PVE0</accession>
<evidence type="ECO:0000256" key="9">
    <source>
        <dbReference type="ARBA" id="ARBA00022777"/>
    </source>
</evidence>
<gene>
    <name evidence="13 14" type="primary">lpxK</name>
    <name evidence="14" type="ORF">LuPra_05058</name>
</gene>
<reference evidence="14 15" key="1">
    <citation type="journal article" date="2016" name="Genome Announc.">
        <title>First Complete Genome Sequence of a Subdivision 6 Acidobacterium Strain.</title>
        <authorList>
            <person name="Huang S."/>
            <person name="Vieira S."/>
            <person name="Bunk B."/>
            <person name="Riedel T."/>
            <person name="Sproer C."/>
            <person name="Overmann J."/>
        </authorList>
    </citation>
    <scope>NUCLEOTIDE SEQUENCE [LARGE SCALE GENOMIC DNA]</scope>
    <source>
        <strain evidence="15">DSM 100886 HEG_-6_39</strain>
    </source>
</reference>
<dbReference type="Pfam" id="PF02606">
    <property type="entry name" value="LpxK"/>
    <property type="match status" value="1"/>
</dbReference>
<evidence type="ECO:0000256" key="12">
    <source>
        <dbReference type="ARBA" id="ARBA00029757"/>
    </source>
</evidence>
<evidence type="ECO:0000313" key="15">
    <source>
        <dbReference type="Proteomes" id="UP000076079"/>
    </source>
</evidence>
<dbReference type="InterPro" id="IPR003758">
    <property type="entry name" value="LpxK"/>
</dbReference>
<dbReference type="KEGG" id="abac:LuPra_05058"/>
<keyword evidence="7 13" id="KW-0808">Transferase</keyword>
<dbReference type="GO" id="GO:0009029">
    <property type="term" value="F:lipid-A 4'-kinase activity"/>
    <property type="evidence" value="ECO:0007669"/>
    <property type="project" value="UniProtKB-UniRule"/>
</dbReference>
<protein>
    <recommendedName>
        <fullName evidence="4 13">Tetraacyldisaccharide 4'-kinase</fullName>
        <ecNumber evidence="3 13">2.7.1.130</ecNumber>
    </recommendedName>
    <alternativeName>
        <fullName evidence="12 13">Lipid A 4'-kinase</fullName>
    </alternativeName>
</protein>
<keyword evidence="6 13" id="KW-0441">Lipid A biosynthesis</keyword>
<sequence>MLRAAARLYGHGANLRRELRRRTPIRLDRPVVSVGNLAVGGRNKTPVVAAIARMLHGWGERPSVLSRGYRRESPSRDVVVVRDADHMRATLAESGDEPFMLARELPGCCVLVHSRRTRAGQLAEQELHCTVHVLDDGFQHVQLARDANLVLLTLDDVLHGEVLPAGRLREPLHALEHADALLAVDTTAARLRMALGRSADVPIFEARRHHGPARALSGTMDFSRVHEEPVLLVTAVAEPARVAEDLRATGWRLADVMTFRDHHRYRGDDARQIAARARAVGASAVVTTAKDAVKLERHLPIDVPVAVVPLEVVIEPVDEFASWLRARLSLDPEGA</sequence>
<reference evidence="15" key="2">
    <citation type="submission" date="2016-04" db="EMBL/GenBank/DDBJ databases">
        <title>First Complete Genome Sequence of a Subdivision 6 Acidobacterium.</title>
        <authorList>
            <person name="Huang S."/>
            <person name="Vieira S."/>
            <person name="Bunk B."/>
            <person name="Riedel T."/>
            <person name="Sproeer C."/>
            <person name="Overmann J."/>
        </authorList>
    </citation>
    <scope>NUCLEOTIDE SEQUENCE [LARGE SCALE GENOMIC DNA]</scope>
    <source>
        <strain evidence="15">DSM 100886 HEG_-6_39</strain>
    </source>
</reference>
<evidence type="ECO:0000256" key="2">
    <source>
        <dbReference type="ARBA" id="ARBA00004870"/>
    </source>
</evidence>
<keyword evidence="9 13" id="KW-0418">Kinase</keyword>
<dbReference type="GO" id="GO:0009244">
    <property type="term" value="P:lipopolysaccharide core region biosynthetic process"/>
    <property type="evidence" value="ECO:0007669"/>
    <property type="project" value="TreeGrafter"/>
</dbReference>
<evidence type="ECO:0000256" key="8">
    <source>
        <dbReference type="ARBA" id="ARBA00022741"/>
    </source>
</evidence>
<evidence type="ECO:0000256" key="10">
    <source>
        <dbReference type="ARBA" id="ARBA00022840"/>
    </source>
</evidence>
<evidence type="ECO:0000256" key="4">
    <source>
        <dbReference type="ARBA" id="ARBA00016436"/>
    </source>
</evidence>